<comment type="caution">
    <text evidence="2">The sequence shown here is derived from an EMBL/GenBank/DDBJ whole genome shotgun (WGS) entry which is preliminary data.</text>
</comment>
<organism evidence="2 3">
    <name type="scientific">Eumeta variegata</name>
    <name type="common">Bagworm moth</name>
    <name type="synonym">Eumeta japonica</name>
    <dbReference type="NCBI Taxonomy" id="151549"/>
    <lineage>
        <taxon>Eukaryota</taxon>
        <taxon>Metazoa</taxon>
        <taxon>Ecdysozoa</taxon>
        <taxon>Arthropoda</taxon>
        <taxon>Hexapoda</taxon>
        <taxon>Insecta</taxon>
        <taxon>Pterygota</taxon>
        <taxon>Neoptera</taxon>
        <taxon>Endopterygota</taxon>
        <taxon>Lepidoptera</taxon>
        <taxon>Glossata</taxon>
        <taxon>Ditrysia</taxon>
        <taxon>Tineoidea</taxon>
        <taxon>Psychidae</taxon>
        <taxon>Oiketicinae</taxon>
        <taxon>Eumeta</taxon>
    </lineage>
</organism>
<protein>
    <submittedName>
        <fullName evidence="2">Uncharacterized protein</fullName>
    </submittedName>
</protein>
<dbReference type="AlphaFoldDB" id="A0A4C1T8W3"/>
<reference evidence="2 3" key="1">
    <citation type="journal article" date="2019" name="Commun. Biol.">
        <title>The bagworm genome reveals a unique fibroin gene that provides high tensile strength.</title>
        <authorList>
            <person name="Kono N."/>
            <person name="Nakamura H."/>
            <person name="Ohtoshi R."/>
            <person name="Tomita M."/>
            <person name="Numata K."/>
            <person name="Arakawa K."/>
        </authorList>
    </citation>
    <scope>NUCLEOTIDE SEQUENCE [LARGE SCALE GENOMIC DNA]</scope>
</reference>
<dbReference type="EMBL" id="BGZK01004570">
    <property type="protein sequence ID" value="GBP09731.1"/>
    <property type="molecule type" value="Genomic_DNA"/>
</dbReference>
<proteinExistence type="predicted"/>
<keyword evidence="1" id="KW-0472">Membrane</keyword>
<sequence length="124" mass="13705">MDADTKTPYLNTPPPYVFICSATTTICMGSLVVTGNRLVIGSREWRNFPYKVCKTLILSENASLKEIPINGFTLRANSVIRLQEFSLRCNIIGSATKQPAENSAALVKATTDTITFNTAEEYHQ</sequence>
<gene>
    <name evidence="2" type="ORF">EVAR_70516_1</name>
</gene>
<keyword evidence="3" id="KW-1185">Reference proteome</keyword>
<dbReference type="Proteomes" id="UP000299102">
    <property type="component" value="Unassembled WGS sequence"/>
</dbReference>
<evidence type="ECO:0000313" key="2">
    <source>
        <dbReference type="EMBL" id="GBP09731.1"/>
    </source>
</evidence>
<feature type="transmembrane region" description="Helical" evidence="1">
    <location>
        <begin position="16"/>
        <end position="39"/>
    </location>
</feature>
<evidence type="ECO:0000256" key="1">
    <source>
        <dbReference type="SAM" id="Phobius"/>
    </source>
</evidence>
<keyword evidence="1" id="KW-0812">Transmembrane</keyword>
<name>A0A4C1T8W3_EUMVA</name>
<keyword evidence="1" id="KW-1133">Transmembrane helix</keyword>
<accession>A0A4C1T8W3</accession>
<evidence type="ECO:0000313" key="3">
    <source>
        <dbReference type="Proteomes" id="UP000299102"/>
    </source>
</evidence>